<dbReference type="InterPro" id="IPR011852">
    <property type="entry name" value="TRAP_TAXI"/>
</dbReference>
<evidence type="ECO:0008006" key="3">
    <source>
        <dbReference type="Google" id="ProtNLM"/>
    </source>
</evidence>
<proteinExistence type="predicted"/>
<dbReference type="PANTHER" id="PTHR42941">
    <property type="entry name" value="SLL1037 PROTEIN"/>
    <property type="match status" value="1"/>
</dbReference>
<accession>S9RGA2</accession>
<evidence type="ECO:0000313" key="1">
    <source>
        <dbReference type="EMBL" id="EPX77095.1"/>
    </source>
</evidence>
<name>S9RGA2_9RHOB</name>
<comment type="caution">
    <text evidence="1">The sequence shown here is derived from an EMBL/GenBank/DDBJ whole genome shotgun (WGS) entry which is preliminary data.</text>
</comment>
<dbReference type="HOGENOM" id="CLU_733402_0_0_5"/>
<dbReference type="NCBIfam" id="TIGR02122">
    <property type="entry name" value="TRAP_TAXI"/>
    <property type="match status" value="1"/>
</dbReference>
<gene>
    <name evidence="1" type="ORF">thalar_02814</name>
</gene>
<dbReference type="STRING" id="1123360.thalar_02814"/>
<dbReference type="EMBL" id="AONI01000015">
    <property type="protein sequence ID" value="EPX77095.1"/>
    <property type="molecule type" value="Genomic_DNA"/>
</dbReference>
<keyword evidence="2" id="KW-1185">Reference proteome</keyword>
<protein>
    <recommendedName>
        <fullName evidence="3">TRAP transporter solute receptor, TAXI family</fullName>
    </recommendedName>
</protein>
<dbReference type="SUPFAM" id="SSF53850">
    <property type="entry name" value="Periplasmic binding protein-like II"/>
    <property type="match status" value="1"/>
</dbReference>
<dbReference type="PATRIC" id="fig|1123360.3.peg.2790"/>
<evidence type="ECO:0000313" key="2">
    <source>
        <dbReference type="Proteomes" id="UP000015351"/>
    </source>
</evidence>
<organism evidence="1 2">
    <name type="scientific">Litoreibacter arenae DSM 19593</name>
    <dbReference type="NCBI Taxonomy" id="1123360"/>
    <lineage>
        <taxon>Bacteria</taxon>
        <taxon>Pseudomonadati</taxon>
        <taxon>Pseudomonadota</taxon>
        <taxon>Alphaproteobacteria</taxon>
        <taxon>Rhodobacterales</taxon>
        <taxon>Roseobacteraceae</taxon>
        <taxon>Litoreibacter</taxon>
    </lineage>
</organism>
<dbReference type="Proteomes" id="UP000015351">
    <property type="component" value="Unassembled WGS sequence"/>
</dbReference>
<sequence>MHLKYGYNSLAFFLEDKPACQISAELPQKILLHRIGLETPWGWLRGLDLCTRERKMKYFNMRTTLGALAACVALPAFAQDLPQTMVWTSYDVGSAGYAEASAIADAFGKEFGTRVRIQPSGSGIGRLQPLLQGRADYAFLATEAFFLGEGAYDFAKPDWGPHQLRAVAGRPAGITLIAAGDAGIATVADAKGKRIAFVAGNPSVNVKCEAILAFGGLTLDDVEVVMFPTYSAAMSSMTRNEADATCTTPTTSQLYELAESPRGIQYAPLEADNKEGWDKLLKVLPIMSPSDEDVAAGLAEGEIAKMAAYRYPVITTTDEKSADDVYAFIKALDETYDLYKDGTAAMSRWSLDKSGRPAIDIPFHEGAVRYLREIGVWTDEDEAWNQNRMARMDALTAAWEEFHSANSGMSEEEYSEAWMKRRGEVIASLK</sequence>
<reference evidence="2" key="1">
    <citation type="journal article" date="2013" name="Stand. Genomic Sci.">
        <title>Genome sequence of the Litoreibacter arenae type strain (DSM 19593(T)), a member of the Roseobacter clade isolated from sea sand.</title>
        <authorList>
            <person name="Riedel T."/>
            <person name="Fiebig A."/>
            <person name="Petersen J."/>
            <person name="Gronow S."/>
            <person name="Kyrpides N.C."/>
            <person name="Goker M."/>
            <person name="Klenk H.P."/>
        </authorList>
    </citation>
    <scope>NUCLEOTIDE SEQUENCE [LARGE SCALE GENOMIC DNA]</scope>
    <source>
        <strain evidence="2">DSM 19593</strain>
    </source>
</reference>
<dbReference type="eggNOG" id="COG2358">
    <property type="taxonomic scope" value="Bacteria"/>
</dbReference>
<dbReference type="PANTHER" id="PTHR42941:SF1">
    <property type="entry name" value="SLL1037 PROTEIN"/>
    <property type="match status" value="1"/>
</dbReference>
<dbReference type="Pfam" id="PF16868">
    <property type="entry name" value="NMT1_3"/>
    <property type="match status" value="1"/>
</dbReference>
<dbReference type="Gene3D" id="3.40.190.10">
    <property type="entry name" value="Periplasmic binding protein-like II"/>
    <property type="match status" value="2"/>
</dbReference>
<dbReference type="AlphaFoldDB" id="S9RGA2"/>